<dbReference type="EMBL" id="GGFL01011553">
    <property type="protein sequence ID" value="MBW75731.1"/>
    <property type="molecule type" value="Transcribed_RNA"/>
</dbReference>
<accession>A0A2M4DE53</accession>
<sequence length="66" mass="7468">MFSTTLSLSLSLTLLFACLSYSASDNEWWFIIPTPPPPQRRQPMKNASPRTSRPIAFRKAPSPFVL</sequence>
<protein>
    <submittedName>
        <fullName evidence="2">Putative secreted protein</fullName>
    </submittedName>
</protein>
<evidence type="ECO:0000256" key="1">
    <source>
        <dbReference type="SAM" id="SignalP"/>
    </source>
</evidence>
<keyword evidence="1" id="KW-0732">Signal</keyword>
<feature type="chain" id="PRO_5014643319" evidence="1">
    <location>
        <begin position="25"/>
        <end position="66"/>
    </location>
</feature>
<reference evidence="2" key="1">
    <citation type="submission" date="2018-01" db="EMBL/GenBank/DDBJ databases">
        <title>An insight into the sialome of Amazonian anophelines.</title>
        <authorList>
            <person name="Ribeiro J.M."/>
            <person name="Scarpassa V."/>
            <person name="Calvo E."/>
        </authorList>
    </citation>
    <scope>NUCLEOTIDE SEQUENCE</scope>
</reference>
<dbReference type="AlphaFoldDB" id="A0A2M4DE53"/>
<proteinExistence type="predicted"/>
<name>A0A2M4DE53_ANODA</name>
<feature type="signal peptide" evidence="1">
    <location>
        <begin position="1"/>
        <end position="24"/>
    </location>
</feature>
<organism evidence="2">
    <name type="scientific">Anopheles darlingi</name>
    <name type="common">Mosquito</name>
    <dbReference type="NCBI Taxonomy" id="43151"/>
    <lineage>
        <taxon>Eukaryota</taxon>
        <taxon>Metazoa</taxon>
        <taxon>Ecdysozoa</taxon>
        <taxon>Arthropoda</taxon>
        <taxon>Hexapoda</taxon>
        <taxon>Insecta</taxon>
        <taxon>Pterygota</taxon>
        <taxon>Neoptera</taxon>
        <taxon>Endopterygota</taxon>
        <taxon>Diptera</taxon>
        <taxon>Nematocera</taxon>
        <taxon>Culicoidea</taxon>
        <taxon>Culicidae</taxon>
        <taxon>Anophelinae</taxon>
        <taxon>Anopheles</taxon>
    </lineage>
</organism>
<evidence type="ECO:0000313" key="2">
    <source>
        <dbReference type="EMBL" id="MBW75731.1"/>
    </source>
</evidence>